<dbReference type="SUPFAM" id="SSF54637">
    <property type="entry name" value="Thioesterase/thiol ester dehydrase-isomerase"/>
    <property type="match status" value="2"/>
</dbReference>
<dbReference type="EMBL" id="QAAD01000002">
    <property type="protein sequence ID" value="PTN10081.1"/>
    <property type="molecule type" value="Genomic_DNA"/>
</dbReference>
<dbReference type="InterPro" id="IPR049427">
    <property type="entry name" value="Acyl-ACP_TE_C"/>
</dbReference>
<dbReference type="Proteomes" id="UP000243525">
    <property type="component" value="Unassembled WGS sequence"/>
</dbReference>
<keyword evidence="7" id="KW-0275">Fatty acid biosynthesis</keyword>
<feature type="domain" description="Acyl-ACP thioesterase-like C-terminal" evidence="9">
    <location>
        <begin position="147"/>
        <end position="243"/>
    </location>
</feature>
<evidence type="ECO:0000313" key="10">
    <source>
        <dbReference type="EMBL" id="PTN10081.1"/>
    </source>
</evidence>
<dbReference type="GO" id="GO:0000036">
    <property type="term" value="F:acyl carrier activity"/>
    <property type="evidence" value="ECO:0007669"/>
    <property type="project" value="TreeGrafter"/>
</dbReference>
<keyword evidence="11" id="KW-1185">Reference proteome</keyword>
<name>A0A2T5C596_9BACT</name>
<evidence type="ECO:0000256" key="7">
    <source>
        <dbReference type="ARBA" id="ARBA00023160"/>
    </source>
</evidence>
<keyword evidence="5" id="KW-0809">Transit peptide</keyword>
<dbReference type="InterPro" id="IPR002864">
    <property type="entry name" value="Acyl-ACP_thioesterase_NHD"/>
</dbReference>
<dbReference type="GO" id="GO:0016297">
    <property type="term" value="F:fatty acyl-[ACP] hydrolase activity"/>
    <property type="evidence" value="ECO:0007669"/>
    <property type="project" value="InterPro"/>
</dbReference>
<comment type="caution">
    <text evidence="10">The sequence shown here is derived from an EMBL/GenBank/DDBJ whole genome shotgun (WGS) entry which is preliminary data.</text>
</comment>
<reference evidence="10 11" key="1">
    <citation type="submission" date="2018-04" db="EMBL/GenBank/DDBJ databases">
        <title>Genomic Encyclopedia of Archaeal and Bacterial Type Strains, Phase II (KMG-II): from individual species to whole genera.</title>
        <authorList>
            <person name="Goeker M."/>
        </authorList>
    </citation>
    <scope>NUCLEOTIDE SEQUENCE [LARGE SCALE GENOMIC DNA]</scope>
    <source>
        <strain evidence="10 11">DSM 28823</strain>
    </source>
</reference>
<evidence type="ECO:0000259" key="9">
    <source>
        <dbReference type="Pfam" id="PF20791"/>
    </source>
</evidence>
<keyword evidence="2" id="KW-0444">Lipid biosynthesis</keyword>
<dbReference type="InterPro" id="IPR045023">
    <property type="entry name" value="FATA/B"/>
</dbReference>
<evidence type="ECO:0000259" key="8">
    <source>
        <dbReference type="Pfam" id="PF01643"/>
    </source>
</evidence>
<evidence type="ECO:0000256" key="2">
    <source>
        <dbReference type="ARBA" id="ARBA00022516"/>
    </source>
</evidence>
<dbReference type="Pfam" id="PF20791">
    <property type="entry name" value="Acyl-ACP_TE_C"/>
    <property type="match status" value="1"/>
</dbReference>
<dbReference type="PANTHER" id="PTHR31727:SF6">
    <property type="entry name" value="OLEOYL-ACYL CARRIER PROTEIN THIOESTERASE 1, CHLOROPLASTIC"/>
    <property type="match status" value="1"/>
</dbReference>
<dbReference type="InterPro" id="IPR029069">
    <property type="entry name" value="HotDog_dom_sf"/>
</dbReference>
<feature type="domain" description="Acyl-ACP thioesterase N-terminal hotdog" evidence="8">
    <location>
        <begin position="2"/>
        <end position="124"/>
    </location>
</feature>
<evidence type="ECO:0000256" key="3">
    <source>
        <dbReference type="ARBA" id="ARBA00022801"/>
    </source>
</evidence>
<protein>
    <submittedName>
        <fullName evidence="10">Acyl-ACP thioesterase</fullName>
    </submittedName>
</protein>
<accession>A0A2T5C596</accession>
<evidence type="ECO:0000313" key="11">
    <source>
        <dbReference type="Proteomes" id="UP000243525"/>
    </source>
</evidence>
<gene>
    <name evidence="10" type="ORF">C8N47_10264</name>
</gene>
<dbReference type="PANTHER" id="PTHR31727">
    <property type="entry name" value="OLEOYL-ACYL CARRIER PROTEIN THIOESTERASE 1, CHLOROPLASTIC"/>
    <property type="match status" value="1"/>
</dbReference>
<keyword evidence="6" id="KW-0443">Lipid metabolism</keyword>
<keyword evidence="4" id="KW-0276">Fatty acid metabolism</keyword>
<organism evidence="10 11">
    <name type="scientific">Mangrovibacterium marinum</name>
    <dbReference type="NCBI Taxonomy" id="1639118"/>
    <lineage>
        <taxon>Bacteria</taxon>
        <taxon>Pseudomonadati</taxon>
        <taxon>Bacteroidota</taxon>
        <taxon>Bacteroidia</taxon>
        <taxon>Marinilabiliales</taxon>
        <taxon>Prolixibacteraceae</taxon>
        <taxon>Mangrovibacterium</taxon>
    </lineage>
</organism>
<dbReference type="Pfam" id="PF01643">
    <property type="entry name" value="Acyl-ACP_TE"/>
    <property type="match status" value="1"/>
</dbReference>
<keyword evidence="3" id="KW-0378">Hydrolase</keyword>
<comment type="similarity">
    <text evidence="1">Belongs to the acyl-ACP thioesterase family.</text>
</comment>
<sequence length="245" mass="28541">MEKYTQTIQIPSYQTNQFAEATVPAIVNHLLEAAWAHAQTLDWGYDLLQKHNMFWVLSRMYVEIGRLPRWQDTITLNTWSAGTDGMYAYREFMLTAENGDTILTANSAWLILDTESKKIVRLRDQKETFPRFTGSGICREPKRLRHKVDKSELSYVPVKHSDIDVNHHFNSVKALERVLDDYGIEFQNAYTPATIEMNYLKEGLPGDQLAVVKDWVDDEKYRSTIVRKDDDAELSTFEIIWKKKD</sequence>
<dbReference type="OrthoDB" id="9801517at2"/>
<evidence type="ECO:0000256" key="5">
    <source>
        <dbReference type="ARBA" id="ARBA00022946"/>
    </source>
</evidence>
<dbReference type="RefSeq" id="WP_146161411.1">
    <property type="nucleotide sequence ID" value="NZ_OY782574.1"/>
</dbReference>
<dbReference type="Gene3D" id="3.10.129.10">
    <property type="entry name" value="Hotdog Thioesterase"/>
    <property type="match status" value="1"/>
</dbReference>
<dbReference type="CDD" id="cd00586">
    <property type="entry name" value="4HBT"/>
    <property type="match status" value="1"/>
</dbReference>
<proteinExistence type="inferred from homology"/>
<evidence type="ECO:0000256" key="1">
    <source>
        <dbReference type="ARBA" id="ARBA00006500"/>
    </source>
</evidence>
<dbReference type="AlphaFoldDB" id="A0A2T5C596"/>
<evidence type="ECO:0000256" key="6">
    <source>
        <dbReference type="ARBA" id="ARBA00023098"/>
    </source>
</evidence>
<evidence type="ECO:0000256" key="4">
    <source>
        <dbReference type="ARBA" id="ARBA00022832"/>
    </source>
</evidence>